<feature type="region of interest" description="Disordered" evidence="1">
    <location>
        <begin position="832"/>
        <end position="863"/>
    </location>
</feature>
<dbReference type="Gene3D" id="3.40.50.450">
    <property type="match status" value="1"/>
</dbReference>
<gene>
    <name evidence="3" type="ORF">B4U79_06893</name>
</gene>
<dbReference type="EMBL" id="NCKU01001893">
    <property type="protein sequence ID" value="RWS10981.1"/>
    <property type="molecule type" value="Genomic_DNA"/>
</dbReference>
<keyword evidence="4" id="KW-1185">Reference proteome</keyword>
<comment type="caution">
    <text evidence="3">The sequence shown here is derived from an EMBL/GenBank/DDBJ whole genome shotgun (WGS) entry which is preliminary data.</text>
</comment>
<dbReference type="PROSITE" id="PS50104">
    <property type="entry name" value="TIR"/>
    <property type="match status" value="1"/>
</dbReference>
<dbReference type="Gene3D" id="3.40.50.10140">
    <property type="entry name" value="Toll/interleukin-1 receptor homology (TIR) domain"/>
    <property type="match status" value="1"/>
</dbReference>
<reference evidence="3 4" key="1">
    <citation type="journal article" date="2018" name="Gigascience">
        <title>Genomes of trombidid mites reveal novel predicted allergens and laterally-transferred genes associated with secondary metabolism.</title>
        <authorList>
            <person name="Dong X."/>
            <person name="Chaisiri K."/>
            <person name="Xia D."/>
            <person name="Armstrong S.D."/>
            <person name="Fang Y."/>
            <person name="Donnelly M.J."/>
            <person name="Kadowaki T."/>
            <person name="McGarry J.W."/>
            <person name="Darby A.C."/>
            <person name="Makepeace B.L."/>
        </authorList>
    </citation>
    <scope>NUCLEOTIDE SEQUENCE [LARGE SCALE GENOMIC DNA]</scope>
    <source>
        <strain evidence="3">UoL-WK</strain>
    </source>
</reference>
<dbReference type="OrthoDB" id="10062307at2759"/>
<dbReference type="PANTHER" id="PTHR47508:SF3">
    <property type="entry name" value="TIR DOMAIN-CONTAINING PROTEIN"/>
    <property type="match status" value="1"/>
</dbReference>
<name>A0A3S3PZF4_9ACAR</name>
<dbReference type="Proteomes" id="UP000285301">
    <property type="component" value="Unassembled WGS sequence"/>
</dbReference>
<protein>
    <recommendedName>
        <fullName evidence="2">TIR domain-containing protein</fullName>
    </recommendedName>
</protein>
<organism evidence="3 4">
    <name type="scientific">Dinothrombium tinctorium</name>
    <dbReference type="NCBI Taxonomy" id="1965070"/>
    <lineage>
        <taxon>Eukaryota</taxon>
        <taxon>Metazoa</taxon>
        <taxon>Ecdysozoa</taxon>
        <taxon>Arthropoda</taxon>
        <taxon>Chelicerata</taxon>
        <taxon>Arachnida</taxon>
        <taxon>Acari</taxon>
        <taxon>Acariformes</taxon>
        <taxon>Trombidiformes</taxon>
        <taxon>Prostigmata</taxon>
        <taxon>Anystina</taxon>
        <taxon>Parasitengona</taxon>
        <taxon>Trombidioidea</taxon>
        <taxon>Trombidiidae</taxon>
        <taxon>Dinothrombium</taxon>
    </lineage>
</organism>
<dbReference type="AlphaFoldDB" id="A0A3S3PZF4"/>
<evidence type="ECO:0000313" key="4">
    <source>
        <dbReference type="Proteomes" id="UP000285301"/>
    </source>
</evidence>
<dbReference type="InterPro" id="IPR035897">
    <property type="entry name" value="Toll_tir_struct_dom_sf"/>
</dbReference>
<evidence type="ECO:0000256" key="1">
    <source>
        <dbReference type="SAM" id="MobiDB-lite"/>
    </source>
</evidence>
<proteinExistence type="predicted"/>
<evidence type="ECO:0000313" key="3">
    <source>
        <dbReference type="EMBL" id="RWS10981.1"/>
    </source>
</evidence>
<feature type="compositionally biased region" description="Basic residues" evidence="1">
    <location>
        <begin position="832"/>
        <end position="845"/>
    </location>
</feature>
<feature type="domain" description="TIR" evidence="2">
    <location>
        <begin position="184"/>
        <end position="315"/>
    </location>
</feature>
<evidence type="ECO:0000259" key="2">
    <source>
        <dbReference type="PROSITE" id="PS50104"/>
    </source>
</evidence>
<accession>A0A3S3PZF4</accession>
<dbReference type="PANTHER" id="PTHR47508">
    <property type="entry name" value="SAM DOMAIN-CONTAINING PROTEIN-RELATED"/>
    <property type="match status" value="1"/>
</dbReference>
<dbReference type="InterPro" id="IPR000157">
    <property type="entry name" value="TIR_dom"/>
</dbReference>
<sequence length="894" mass="100712">MHLCQAASSFFDVKPNFNEKLCSADKARIGVTTLNNESIGFAFGDYFTALQELRPQIQEMLEDSFSKQAKVEFKFLEKNQWPITVNQESSLTVSDILINQKICIKYKLEADETIKRRTDSIYTVEKAPVIKHDSLTIKEVVDDTTESPSTGGGWRKATFKKSIKRVGTKGRVGLKFKSTVKLTKAHPIMLSYARQEASQHALNLKAELVKHGFSVYLDVHEIRTGTDWQDNLNNAVSNCLVFIPLITPVYGKTQWTNREVKLADILNKKIIPINFLDTWPPECLAIQFATTQYIPWKPPECEADIKWTGSGSGDISVWPTNCLRRVAKLIAEQIPAKVPRTPRGDDKNISIDGKPLIVFSAHPTQMKLVLEIKEALEEEGYNIWCSIESFNEENEVRNEQTRAKSGDLKTILPLTTISEENEITFNENIKRIPKNYSEKNTSSLEIPSKTISHPPLVKTMSTLSATSQCSMSSQKLNLLREFQEKVSQAAVVVVVASQAYYMSRTSRQHVYYCEHRKKVIVIQCDRSQPSSWFSMLLRNEIPLVTSDPKYIDNLKVQIKRLLNPQTKTLNNNLNESKIQYLVSFLSKNLPVLGSCVYVLGSTNISDPRTLEICKQIGVELAKVKNITLVTGGCRGASEILSQKFFEIRSKEKRPSITKLTSKSAIMNNNNDTSLVHVLPSKDVKVRDPKYKQTDEGNFESMPFGETLFVGESIKERDMVISRLLDTCILIEGDSDDGSVAQEFLWNDHYVIPIVSTGGAASGSYGLPPKIFECPLGVKSEDWNMLSNRTAKPEEVAKALIACVVQIKKSIVYHALSKLGNKGKPILRSNLRQSKRKRKASIKPKKKPQDTTDDENNSNKSQQSDKVLPIINLVAEEKQTKTWSSVVQFFSLIKK</sequence>
<dbReference type="Pfam" id="PF13676">
    <property type="entry name" value="TIR_2"/>
    <property type="match status" value="1"/>
</dbReference>
<dbReference type="GO" id="GO:0007165">
    <property type="term" value="P:signal transduction"/>
    <property type="evidence" value="ECO:0007669"/>
    <property type="project" value="InterPro"/>
</dbReference>
<dbReference type="SUPFAM" id="SSF52200">
    <property type="entry name" value="Toll/Interleukin receptor TIR domain"/>
    <property type="match status" value="1"/>
</dbReference>